<keyword evidence="9" id="KW-1185">Reference proteome</keyword>
<evidence type="ECO:0000313" key="8">
    <source>
        <dbReference type="EMBL" id="KAK7293128.1"/>
    </source>
</evidence>
<feature type="domain" description="Glycoside hydrolase family 29 N-terminal" evidence="6">
    <location>
        <begin position="21"/>
        <end position="59"/>
    </location>
</feature>
<gene>
    <name evidence="7" type="ORF">RJT34_15987</name>
    <name evidence="8" type="ORF">RJT34_15989</name>
</gene>
<comment type="caution">
    <text evidence="8">The sequence shown here is derived from an EMBL/GenBank/DDBJ whole genome shotgun (WGS) entry which is preliminary data.</text>
</comment>
<proteinExistence type="inferred from homology"/>
<dbReference type="EMBL" id="JAYKXN010000004">
    <property type="protein sequence ID" value="KAK7293126.1"/>
    <property type="molecule type" value="Genomic_DNA"/>
</dbReference>
<keyword evidence="5" id="KW-0326">Glycosidase</keyword>
<evidence type="ECO:0000256" key="2">
    <source>
        <dbReference type="ARBA" id="ARBA00012662"/>
    </source>
</evidence>
<evidence type="ECO:0000256" key="5">
    <source>
        <dbReference type="ARBA" id="ARBA00023295"/>
    </source>
</evidence>
<dbReference type="PANTHER" id="PTHR10030">
    <property type="entry name" value="ALPHA-L-FUCOSIDASE"/>
    <property type="match status" value="1"/>
</dbReference>
<dbReference type="EC" id="3.2.1.51" evidence="2"/>
<keyword evidence="4" id="KW-0378">Hydrolase</keyword>
<dbReference type="PANTHER" id="PTHR10030:SF27">
    <property type="entry name" value="ALPHA-L-FUCOSIDASE 1"/>
    <property type="match status" value="1"/>
</dbReference>
<dbReference type="Gene3D" id="3.20.20.80">
    <property type="entry name" value="Glycosidases"/>
    <property type="match status" value="1"/>
</dbReference>
<evidence type="ECO:0000259" key="6">
    <source>
        <dbReference type="Pfam" id="PF01120"/>
    </source>
</evidence>
<evidence type="ECO:0000313" key="9">
    <source>
        <dbReference type="Proteomes" id="UP001359559"/>
    </source>
</evidence>
<dbReference type="InterPro" id="IPR017853">
    <property type="entry name" value="GH"/>
</dbReference>
<dbReference type="GO" id="GO:0006004">
    <property type="term" value="P:fucose metabolic process"/>
    <property type="evidence" value="ECO:0007669"/>
    <property type="project" value="TreeGrafter"/>
</dbReference>
<organism evidence="8 9">
    <name type="scientific">Clitoria ternatea</name>
    <name type="common">Butterfly pea</name>
    <dbReference type="NCBI Taxonomy" id="43366"/>
    <lineage>
        <taxon>Eukaryota</taxon>
        <taxon>Viridiplantae</taxon>
        <taxon>Streptophyta</taxon>
        <taxon>Embryophyta</taxon>
        <taxon>Tracheophyta</taxon>
        <taxon>Spermatophyta</taxon>
        <taxon>Magnoliopsida</taxon>
        <taxon>eudicotyledons</taxon>
        <taxon>Gunneridae</taxon>
        <taxon>Pentapetalae</taxon>
        <taxon>rosids</taxon>
        <taxon>fabids</taxon>
        <taxon>Fabales</taxon>
        <taxon>Fabaceae</taxon>
        <taxon>Papilionoideae</taxon>
        <taxon>50 kb inversion clade</taxon>
        <taxon>NPAAA clade</taxon>
        <taxon>indigoferoid/millettioid clade</taxon>
        <taxon>Phaseoleae</taxon>
        <taxon>Clitoria</taxon>
    </lineage>
</organism>
<dbReference type="GO" id="GO:0016139">
    <property type="term" value="P:glycoside catabolic process"/>
    <property type="evidence" value="ECO:0007669"/>
    <property type="project" value="TreeGrafter"/>
</dbReference>
<evidence type="ECO:0000256" key="4">
    <source>
        <dbReference type="ARBA" id="ARBA00022801"/>
    </source>
</evidence>
<keyword evidence="3" id="KW-0732">Signal</keyword>
<dbReference type="Proteomes" id="UP001359559">
    <property type="component" value="Unassembled WGS sequence"/>
</dbReference>
<dbReference type="InterPro" id="IPR057739">
    <property type="entry name" value="Glyco_hydro_29_N"/>
</dbReference>
<dbReference type="SUPFAM" id="SSF51445">
    <property type="entry name" value="(Trans)glycosidases"/>
    <property type="match status" value="1"/>
</dbReference>
<dbReference type="Pfam" id="PF01120">
    <property type="entry name" value="Alpha_L_fucos"/>
    <property type="match status" value="1"/>
</dbReference>
<comment type="similarity">
    <text evidence="1">Belongs to the glycosyl hydrolase 29 family.</text>
</comment>
<protein>
    <recommendedName>
        <fullName evidence="2">alpha-L-fucosidase</fullName>
        <ecNumber evidence="2">3.2.1.51</ecNumber>
    </recommendedName>
</protein>
<dbReference type="AlphaFoldDB" id="A0AAN9J8E3"/>
<evidence type="ECO:0000256" key="1">
    <source>
        <dbReference type="ARBA" id="ARBA00007951"/>
    </source>
</evidence>
<evidence type="ECO:0000313" key="7">
    <source>
        <dbReference type="EMBL" id="KAK7293126.1"/>
    </source>
</evidence>
<dbReference type="GO" id="GO:0004560">
    <property type="term" value="F:alpha-L-fucosidase activity"/>
    <property type="evidence" value="ECO:0007669"/>
    <property type="project" value="UniProtKB-EC"/>
</dbReference>
<dbReference type="InterPro" id="IPR000933">
    <property type="entry name" value="Glyco_hydro_29"/>
</dbReference>
<reference evidence="8 9" key="1">
    <citation type="submission" date="2024-01" db="EMBL/GenBank/DDBJ databases">
        <title>The genomes of 5 underutilized Papilionoideae crops provide insights into root nodulation and disease resistance.</title>
        <authorList>
            <person name="Yuan L."/>
        </authorList>
    </citation>
    <scope>NUCLEOTIDE SEQUENCE [LARGE SCALE GENOMIC DNA]</scope>
    <source>
        <strain evidence="8">LY-2023</strain>
        <tissue evidence="8">Leaf</tissue>
    </source>
</reference>
<dbReference type="EMBL" id="JAYKXN010000004">
    <property type="protein sequence ID" value="KAK7293128.1"/>
    <property type="molecule type" value="Genomic_DNA"/>
</dbReference>
<accession>A0AAN9J8E3</accession>
<sequence length="160" mass="18127">MALFFHFGEWDSGDAHPSTFNKWIAVAKNSGLSRVMIITAKHHDGFCLWPSDYANYFVRSSPLNDRNDDVVALGVYTLQYNEFYLAPLTELLTRRVLSSWPSSLVKEVAHYSHCSAIVVGHWWLSCRSSSMKGSLALFCASSSSPCLNSAMTRRGRRYRH</sequence>
<evidence type="ECO:0000256" key="3">
    <source>
        <dbReference type="ARBA" id="ARBA00022729"/>
    </source>
</evidence>
<dbReference type="GO" id="GO:0005764">
    <property type="term" value="C:lysosome"/>
    <property type="evidence" value="ECO:0007669"/>
    <property type="project" value="TreeGrafter"/>
</dbReference>
<name>A0AAN9J8E3_CLITE</name>